<dbReference type="Gene3D" id="3.40.50.300">
    <property type="entry name" value="P-loop containing nucleotide triphosphate hydrolases"/>
    <property type="match status" value="1"/>
</dbReference>
<keyword evidence="9" id="KW-1185">Reference proteome</keyword>
<sequence length="237" mass="26739">MNVFAALLFLVLSLNNNNPSSSSNISSSTFFSTSNLFLISGDISDILPTNGFSLIDFKYNNNNIIAYDLGGSEKIRAIWDTYFPEVFGVIYVIDGSDEGRLEEAGDLLRSIISNKDLKGKPILILLNKKDQENFIFLSAEVSLANEPLAVSHSSQEICSAIRGTGKFIDPAIKDGFNWLLENIFNDYEKLQCDIENALKLLKQRHDEEKLRRNHRLNQIVSRFVHFIYNSPISAFFS</sequence>
<keyword evidence="4" id="KW-0479">Metal-binding</keyword>
<keyword evidence="4" id="KW-0460">Magnesium</keyword>
<dbReference type="WBParaSite" id="DME_0000580701-mRNA-1">
    <property type="protein sequence ID" value="DME_0000580701-mRNA-1"/>
    <property type="gene ID" value="DME_0000580701"/>
</dbReference>
<dbReference type="InterPro" id="IPR051995">
    <property type="entry name" value="Ciliary_GTPase"/>
</dbReference>
<evidence type="ECO:0000256" key="5">
    <source>
        <dbReference type="SAM" id="Coils"/>
    </source>
</evidence>
<dbReference type="InterPro" id="IPR027417">
    <property type="entry name" value="P-loop_NTPase"/>
</dbReference>
<accession>A0A0N4UEJ7</accession>
<feature type="binding site" evidence="3">
    <location>
        <position position="71"/>
    </location>
    <ligand>
        <name>GTP</name>
        <dbReference type="ChEBI" id="CHEBI:37565"/>
    </ligand>
</feature>
<dbReference type="GO" id="GO:0060170">
    <property type="term" value="C:ciliary membrane"/>
    <property type="evidence" value="ECO:0007669"/>
    <property type="project" value="TreeGrafter"/>
</dbReference>
<feature type="signal peptide" evidence="6">
    <location>
        <begin position="1"/>
        <end position="22"/>
    </location>
</feature>
<feature type="coiled-coil region" evidence="5">
    <location>
        <begin position="180"/>
        <end position="207"/>
    </location>
</feature>
<organism evidence="8 10">
    <name type="scientific">Dracunculus medinensis</name>
    <name type="common">Guinea worm</name>
    <dbReference type="NCBI Taxonomy" id="318479"/>
    <lineage>
        <taxon>Eukaryota</taxon>
        <taxon>Metazoa</taxon>
        <taxon>Ecdysozoa</taxon>
        <taxon>Nematoda</taxon>
        <taxon>Chromadorea</taxon>
        <taxon>Rhabditida</taxon>
        <taxon>Spirurina</taxon>
        <taxon>Dracunculoidea</taxon>
        <taxon>Dracunculidae</taxon>
        <taxon>Dracunculus</taxon>
    </lineage>
</organism>
<evidence type="ECO:0000256" key="4">
    <source>
        <dbReference type="PIRSR" id="PIRSR606689-2"/>
    </source>
</evidence>
<feature type="chain" id="PRO_5033232765" evidence="6">
    <location>
        <begin position="23"/>
        <end position="237"/>
    </location>
</feature>
<reference evidence="10" key="1">
    <citation type="submission" date="2017-02" db="UniProtKB">
        <authorList>
            <consortium name="WormBaseParasite"/>
        </authorList>
    </citation>
    <scope>IDENTIFICATION</scope>
</reference>
<proteinExistence type="predicted"/>
<feature type="binding site" evidence="3">
    <location>
        <begin position="127"/>
        <end position="130"/>
    </location>
    <ligand>
        <name>GTP</name>
        <dbReference type="ChEBI" id="CHEBI:37565"/>
    </ligand>
</feature>
<protein>
    <submittedName>
        <fullName evidence="7 10">Uncharacterized protein</fullName>
    </submittedName>
</protein>
<dbReference type="Proteomes" id="UP000274756">
    <property type="component" value="Unassembled WGS sequence"/>
</dbReference>
<keyword evidence="5" id="KW-0175">Coiled coil</keyword>
<dbReference type="InterPro" id="IPR006689">
    <property type="entry name" value="Small_GTPase_ARF/SAR"/>
</dbReference>
<evidence type="ECO:0000313" key="10">
    <source>
        <dbReference type="WBParaSite" id="DME_0000580701-mRNA-1"/>
    </source>
</evidence>
<name>A0A0N4UEJ7_DRAME</name>
<dbReference type="SMART" id="SM00177">
    <property type="entry name" value="ARF"/>
    <property type="match status" value="1"/>
</dbReference>
<dbReference type="OrthoDB" id="14717at2759"/>
<evidence type="ECO:0000313" key="7">
    <source>
        <dbReference type="EMBL" id="VDN50828.1"/>
    </source>
</evidence>
<dbReference type="STRING" id="318479.A0A0N4UEJ7"/>
<dbReference type="GO" id="GO:0097730">
    <property type="term" value="C:non-motile cilium"/>
    <property type="evidence" value="ECO:0007669"/>
    <property type="project" value="TreeGrafter"/>
</dbReference>
<dbReference type="PROSITE" id="PS51417">
    <property type="entry name" value="ARF"/>
    <property type="match status" value="1"/>
</dbReference>
<dbReference type="GO" id="GO:0046872">
    <property type="term" value="F:metal ion binding"/>
    <property type="evidence" value="ECO:0007669"/>
    <property type="project" value="UniProtKB-KW"/>
</dbReference>
<dbReference type="GO" id="GO:0003924">
    <property type="term" value="F:GTPase activity"/>
    <property type="evidence" value="ECO:0007669"/>
    <property type="project" value="InterPro"/>
</dbReference>
<feature type="binding site" evidence="4">
    <location>
        <position position="49"/>
    </location>
    <ligand>
        <name>Mg(2+)</name>
        <dbReference type="ChEBI" id="CHEBI:18420"/>
    </ligand>
</feature>
<evidence type="ECO:0000313" key="9">
    <source>
        <dbReference type="Proteomes" id="UP000274756"/>
    </source>
</evidence>
<evidence type="ECO:0000256" key="2">
    <source>
        <dbReference type="ARBA" id="ARBA00023134"/>
    </source>
</evidence>
<dbReference type="Pfam" id="PF00025">
    <property type="entry name" value="Arf"/>
    <property type="match status" value="1"/>
</dbReference>
<keyword evidence="2 3" id="KW-0342">GTP-binding</keyword>
<dbReference type="PANTHER" id="PTHR46090:SF2">
    <property type="entry name" value="ADP-RIBOSYLATION FACTOR-LIKE PROTEIN 13B"/>
    <property type="match status" value="1"/>
</dbReference>
<dbReference type="SUPFAM" id="SSF52540">
    <property type="entry name" value="P-loop containing nucleoside triphosphate hydrolases"/>
    <property type="match status" value="1"/>
</dbReference>
<dbReference type="AlphaFoldDB" id="A0A0N4UEJ7"/>
<evidence type="ECO:0000256" key="3">
    <source>
        <dbReference type="PIRSR" id="PIRSR606689-1"/>
    </source>
</evidence>
<dbReference type="SMART" id="SM00178">
    <property type="entry name" value="SAR"/>
    <property type="match status" value="1"/>
</dbReference>
<gene>
    <name evidence="7" type="ORF">DME_LOCUS801</name>
</gene>
<keyword evidence="1 3" id="KW-0547">Nucleotide-binding</keyword>
<dbReference type="GO" id="GO:0097500">
    <property type="term" value="P:receptor localization to non-motile cilium"/>
    <property type="evidence" value="ECO:0007669"/>
    <property type="project" value="TreeGrafter"/>
</dbReference>
<evidence type="ECO:0000313" key="8">
    <source>
        <dbReference type="Proteomes" id="UP000038040"/>
    </source>
</evidence>
<evidence type="ECO:0000256" key="1">
    <source>
        <dbReference type="ARBA" id="ARBA00022741"/>
    </source>
</evidence>
<dbReference type="Proteomes" id="UP000038040">
    <property type="component" value="Unplaced"/>
</dbReference>
<dbReference type="GO" id="GO:1905515">
    <property type="term" value="P:non-motile cilium assembly"/>
    <property type="evidence" value="ECO:0007669"/>
    <property type="project" value="TreeGrafter"/>
</dbReference>
<keyword evidence="6" id="KW-0732">Signal</keyword>
<dbReference type="PANTHER" id="PTHR46090">
    <property type="entry name" value="ADP-RIBOSYLATION FACTOR-LIKE PROTEIN 13B"/>
    <property type="match status" value="1"/>
</dbReference>
<evidence type="ECO:0000256" key="6">
    <source>
        <dbReference type="SAM" id="SignalP"/>
    </source>
</evidence>
<dbReference type="GO" id="GO:0005525">
    <property type="term" value="F:GTP binding"/>
    <property type="evidence" value="ECO:0007669"/>
    <property type="project" value="UniProtKB-KW"/>
</dbReference>
<reference evidence="7 9" key="2">
    <citation type="submission" date="2018-11" db="EMBL/GenBank/DDBJ databases">
        <authorList>
            <consortium name="Pathogen Informatics"/>
        </authorList>
    </citation>
    <scope>NUCLEOTIDE SEQUENCE [LARGE SCALE GENOMIC DNA]</scope>
</reference>
<dbReference type="EMBL" id="UYYG01000008">
    <property type="protein sequence ID" value="VDN50828.1"/>
    <property type="molecule type" value="Genomic_DNA"/>
</dbReference>